<feature type="region of interest" description="Disordered" evidence="3">
    <location>
        <begin position="937"/>
        <end position="1038"/>
    </location>
</feature>
<dbReference type="PANTHER" id="PTHR43702">
    <property type="entry name" value="L-FUCOSE-PROTON SYMPORTER"/>
    <property type="match status" value="1"/>
</dbReference>
<keyword evidence="4" id="KW-0472">Membrane</keyword>
<feature type="transmembrane region" description="Helical" evidence="4">
    <location>
        <begin position="697"/>
        <end position="716"/>
    </location>
</feature>
<feature type="transmembrane region" description="Helical" evidence="4">
    <location>
        <begin position="569"/>
        <end position="590"/>
    </location>
</feature>
<gene>
    <name evidence="6" type="ORF">PEBR_22822</name>
</gene>
<comment type="subcellular location">
    <subcellularLocation>
        <location evidence="1">Cell inner membrane</location>
        <topology evidence="1">Multi-pass membrane protein</topology>
    </subcellularLocation>
</comment>
<feature type="compositionally biased region" description="Polar residues" evidence="3">
    <location>
        <begin position="489"/>
        <end position="499"/>
    </location>
</feature>
<feature type="compositionally biased region" description="Polar residues" evidence="3">
    <location>
        <begin position="447"/>
        <end position="474"/>
    </location>
</feature>
<feature type="transmembrane region" description="Helical" evidence="4">
    <location>
        <begin position="783"/>
        <end position="804"/>
    </location>
</feature>
<protein>
    <submittedName>
        <fullName evidence="6">Putative MFS transporter</fullName>
    </submittedName>
</protein>
<feature type="transmembrane region" description="Helical" evidence="4">
    <location>
        <begin position="741"/>
        <end position="763"/>
    </location>
</feature>
<feature type="transmembrane region" description="Helical" evidence="4">
    <location>
        <begin position="131"/>
        <end position="151"/>
    </location>
</feature>
<evidence type="ECO:0000256" key="3">
    <source>
        <dbReference type="SAM" id="MobiDB-lite"/>
    </source>
</evidence>
<sequence length="1038" mass="112929">MLFLSAFFPFPSQRAVLITSSWSVPVSSLEFCAPLNLRILPQFIALLFDSSPPPLKRVCPSLSVTPDSSSLRLGLSTQNINGLSPRDHGAEAGPILNLSLLRSRLCIECGKRSAPAVRGAFIMQTRRPATLGVSVTFFVIASIFVALRFVSRIFVVRRVGLHDYLMLVAWLIDFGFSFSLFYATQHGFGLHSADIPAENQEALNKANYAFTVLYNPALMAVKTSILVFYLTLTRNQKVFRWANYVTLAVVNVAGLALTMVNVFQCRPVSAAFYSTVPSGAKCTDIVTLYLSSSPVNIITDLAILFLPMPILTQMRLPYKQKVILVITFSFGFFVAVVDVIRIAFLQQAAISRSLAVKSISLQNNTSADFSWYASLSFMWSVVEVNVSVICGCVPSLKPLVARLMPKLIRDTDDPYTSPRNNYATGESPVAVPPAAVIPNSLHGSPAVSPSDSNGSKPSQTRSVSTSARRQSSNAPVGILDFLGEPGNGPTDTEANTHTSTSYPPDITFFDFVNMKKPESMLKLNNRESIAPIALTTLLFFLWGFAYGLLDILNAQFQTIVRLDTWHSLGLHGAYFGGYVLGPLLVGGPVLKTWGFKSTFITGLCIYACGTLVFWPSAVLASTAAFTISNFIVGFGLAVLETAANPFIALCGPLENSEIRLNISQGVQAIGSVVSPLLAKKVLFKNVQDAAALVDVQWTYLGIALFDVLLAVAFYYLPIPEASDEDLEELANRRREDNMTKVLGIPVVWLTLGLGIWSQFFYVAGQEVLSTSLERFVQTANPNTPLGAFEFLTIGHSIFAIGRFIAAFAQWFLKPRWILMVSYIGMIVFSVLCMKTTGTAAIIMAMFVYLFESGVFSIIFALSLRGTARHTKTAAVLLTMAISGGTFFPFAEYAAYLSHGQSYSYCVLVAVFAAGAIFPVYLNFVPAVKKQVDPVPNEYLRRHRRRRSKAAGSGVQREKQNPAVGGVLSRPRSLVSHPDLLPDLPMPGATHQSERPSLRARSAKGSNGTSTSGSNDSSHVGSQSSGHEGVKRVRIAGDS</sequence>
<keyword evidence="4" id="KW-0812">Transmembrane</keyword>
<dbReference type="Pfam" id="PF20684">
    <property type="entry name" value="Fung_rhodopsin"/>
    <property type="match status" value="1"/>
</dbReference>
<feature type="compositionally biased region" description="Low complexity" evidence="3">
    <location>
        <begin position="1004"/>
        <end position="1026"/>
    </location>
</feature>
<evidence type="ECO:0000313" key="7">
    <source>
        <dbReference type="Proteomes" id="UP000190744"/>
    </source>
</evidence>
<feature type="compositionally biased region" description="Basic and acidic residues" evidence="3">
    <location>
        <begin position="1027"/>
        <end position="1038"/>
    </location>
</feature>
<feature type="transmembrane region" description="Helical" evidence="4">
    <location>
        <begin position="213"/>
        <end position="232"/>
    </location>
</feature>
<comment type="caution">
    <text evidence="6">The sequence shown here is derived from an EMBL/GenBank/DDBJ whole genome shotgun (WGS) entry which is preliminary data.</text>
</comment>
<keyword evidence="2" id="KW-1003">Cell membrane</keyword>
<dbReference type="InterPro" id="IPR049326">
    <property type="entry name" value="Rhodopsin_dom_fungi"/>
</dbReference>
<feature type="domain" description="Rhodopsin" evidence="5">
    <location>
        <begin position="147"/>
        <end position="402"/>
    </location>
</feature>
<dbReference type="GO" id="GO:0005886">
    <property type="term" value="C:plasma membrane"/>
    <property type="evidence" value="ECO:0007669"/>
    <property type="project" value="UniProtKB-SubCell"/>
</dbReference>
<feature type="transmembrane region" description="Helical" evidence="4">
    <location>
        <begin position="529"/>
        <end position="549"/>
    </location>
</feature>
<dbReference type="EMBL" id="LJBN01000146">
    <property type="protein sequence ID" value="OOQ86286.1"/>
    <property type="molecule type" value="Genomic_DNA"/>
</dbReference>
<feature type="transmembrane region" description="Helical" evidence="4">
    <location>
        <begin position="597"/>
        <end position="614"/>
    </location>
</feature>
<organism evidence="6 7">
    <name type="scientific">Penicillium brasilianum</name>
    <dbReference type="NCBI Taxonomy" id="104259"/>
    <lineage>
        <taxon>Eukaryota</taxon>
        <taxon>Fungi</taxon>
        <taxon>Dikarya</taxon>
        <taxon>Ascomycota</taxon>
        <taxon>Pezizomycotina</taxon>
        <taxon>Eurotiomycetes</taxon>
        <taxon>Eurotiomycetidae</taxon>
        <taxon>Eurotiales</taxon>
        <taxon>Aspergillaceae</taxon>
        <taxon>Penicillium</taxon>
    </lineage>
</organism>
<feature type="transmembrane region" description="Helical" evidence="4">
    <location>
        <begin position="816"/>
        <end position="833"/>
    </location>
</feature>
<dbReference type="PANTHER" id="PTHR43702:SF13">
    <property type="entry name" value="MONOSACCHARIDE TRANSPORTER, PUTATIVE (AFU_ORTHOLOGUE AFUA_4G06630)-RELATED"/>
    <property type="match status" value="1"/>
</dbReference>
<feature type="transmembrane region" description="Helical" evidence="4">
    <location>
        <begin position="901"/>
        <end position="921"/>
    </location>
</feature>
<keyword evidence="4" id="KW-1133">Transmembrane helix</keyword>
<feature type="transmembrane region" description="Helical" evidence="4">
    <location>
        <begin position="163"/>
        <end position="183"/>
    </location>
</feature>
<feature type="transmembrane region" description="Helical" evidence="4">
    <location>
        <begin position="839"/>
        <end position="861"/>
    </location>
</feature>
<dbReference type="InterPro" id="IPR050375">
    <property type="entry name" value="MFS_TsgA-like"/>
</dbReference>
<dbReference type="InterPro" id="IPR011701">
    <property type="entry name" value="MFS"/>
</dbReference>
<name>A0A1S9RLR2_PENBI</name>
<dbReference type="Gene3D" id="1.20.1250.20">
    <property type="entry name" value="MFS general substrate transporter like domains"/>
    <property type="match status" value="2"/>
</dbReference>
<evidence type="ECO:0000256" key="4">
    <source>
        <dbReference type="SAM" id="Phobius"/>
    </source>
</evidence>
<dbReference type="AlphaFoldDB" id="A0A1S9RLR2"/>
<dbReference type="InterPro" id="IPR036259">
    <property type="entry name" value="MFS_trans_sf"/>
</dbReference>
<feature type="transmembrane region" description="Helical" evidence="4">
    <location>
        <begin position="323"/>
        <end position="344"/>
    </location>
</feature>
<accession>A0A1S9RLR2</accession>
<dbReference type="SUPFAM" id="SSF103473">
    <property type="entry name" value="MFS general substrate transporter"/>
    <property type="match status" value="1"/>
</dbReference>
<evidence type="ECO:0000256" key="2">
    <source>
        <dbReference type="ARBA" id="ARBA00022475"/>
    </source>
</evidence>
<feature type="transmembrane region" description="Helical" evidence="4">
    <location>
        <begin position="873"/>
        <end position="895"/>
    </location>
</feature>
<feature type="transmembrane region" description="Helical" evidence="4">
    <location>
        <begin position="244"/>
        <end position="263"/>
    </location>
</feature>
<dbReference type="Pfam" id="PF07690">
    <property type="entry name" value="MFS_1"/>
    <property type="match status" value="1"/>
</dbReference>
<dbReference type="GO" id="GO:0022857">
    <property type="term" value="F:transmembrane transporter activity"/>
    <property type="evidence" value="ECO:0007669"/>
    <property type="project" value="InterPro"/>
</dbReference>
<evidence type="ECO:0000256" key="1">
    <source>
        <dbReference type="ARBA" id="ARBA00004429"/>
    </source>
</evidence>
<proteinExistence type="predicted"/>
<reference evidence="7" key="1">
    <citation type="submission" date="2015-09" db="EMBL/GenBank/DDBJ databases">
        <authorList>
            <person name="Fill T.P."/>
            <person name="Baretta J.F."/>
            <person name="de Almeida L.G."/>
            <person name="Rocha M."/>
            <person name="de Souza D.H."/>
            <person name="Malavazi I."/>
            <person name="Cerdeira L.T."/>
            <person name="Hong H."/>
            <person name="Samborskyy M."/>
            <person name="de Vasconcelos A.T."/>
            <person name="Leadlay P."/>
            <person name="Rodrigues-Filho E."/>
        </authorList>
    </citation>
    <scope>NUCLEOTIDE SEQUENCE [LARGE SCALE GENOMIC DNA]</scope>
    <source>
        <strain evidence="7">LaBioMMi 136</strain>
    </source>
</reference>
<dbReference type="Proteomes" id="UP000190744">
    <property type="component" value="Unassembled WGS sequence"/>
</dbReference>
<feature type="region of interest" description="Disordered" evidence="3">
    <location>
        <begin position="441"/>
        <end position="499"/>
    </location>
</feature>
<evidence type="ECO:0000259" key="5">
    <source>
        <dbReference type="Pfam" id="PF20684"/>
    </source>
</evidence>
<evidence type="ECO:0000313" key="6">
    <source>
        <dbReference type="EMBL" id="OOQ86286.1"/>
    </source>
</evidence>